<comment type="catalytic activity">
    <reaction evidence="5">
        <text>3'-dephospho-CoA + ATP = ADP + CoA + H(+)</text>
        <dbReference type="Rhea" id="RHEA:18245"/>
        <dbReference type="ChEBI" id="CHEBI:15378"/>
        <dbReference type="ChEBI" id="CHEBI:30616"/>
        <dbReference type="ChEBI" id="CHEBI:57287"/>
        <dbReference type="ChEBI" id="CHEBI:57328"/>
        <dbReference type="ChEBI" id="CHEBI:456216"/>
        <dbReference type="EC" id="2.7.1.24"/>
    </reaction>
</comment>
<comment type="subcellular location">
    <subcellularLocation>
        <location evidence="5">Cytoplasm</location>
    </subcellularLocation>
</comment>
<keyword evidence="5" id="KW-0963">Cytoplasm</keyword>
<name>A0A1I2EFS9_9BACT</name>
<sequence length="210" mass="23913">MASTLKIGITGGIGVGKSTACLIFKHLGIPVYDADTRAKWLISHHPTLISEIKAYFGKEAYFNGELNRRYLAEKVFIDKDNIQKMNSLVHPKVGEDAKQWFNEQEGKYPYIIKEAALLYESGSYKELDKVIVVTAPLDLRIARIQARDPQRSKEEILGIISKQMPEEEKVKRADFVIYNDEKQMLIPQVLTVHQALINLSKSNHVPIFRS</sequence>
<comment type="similarity">
    <text evidence="1 5">Belongs to the CoaE family.</text>
</comment>
<evidence type="ECO:0000313" key="8">
    <source>
        <dbReference type="Proteomes" id="UP000199513"/>
    </source>
</evidence>
<dbReference type="InterPro" id="IPR001977">
    <property type="entry name" value="Depp_CoAkinase"/>
</dbReference>
<gene>
    <name evidence="5" type="primary">coaE</name>
    <name evidence="7" type="ORF">SAMN04488541_10107</name>
</gene>
<comment type="function">
    <text evidence="5">Catalyzes the phosphorylation of the 3'-hydroxyl group of dephosphocoenzyme A to form coenzyme A.</text>
</comment>
<dbReference type="HAMAP" id="MF_00376">
    <property type="entry name" value="Dephospho_CoA_kinase"/>
    <property type="match status" value="1"/>
</dbReference>
<keyword evidence="4 5" id="KW-0173">Coenzyme A biosynthesis</keyword>
<dbReference type="SUPFAM" id="SSF52540">
    <property type="entry name" value="P-loop containing nucleoside triphosphate hydrolases"/>
    <property type="match status" value="1"/>
</dbReference>
<dbReference type="GO" id="GO:0004140">
    <property type="term" value="F:dephospho-CoA kinase activity"/>
    <property type="evidence" value="ECO:0007669"/>
    <property type="project" value="UniProtKB-UniRule"/>
</dbReference>
<evidence type="ECO:0000256" key="4">
    <source>
        <dbReference type="ARBA" id="ARBA00022993"/>
    </source>
</evidence>
<proteinExistence type="inferred from homology"/>
<dbReference type="GO" id="GO:0005737">
    <property type="term" value="C:cytoplasm"/>
    <property type="evidence" value="ECO:0007669"/>
    <property type="project" value="UniProtKB-SubCell"/>
</dbReference>
<keyword evidence="5" id="KW-0808">Transferase</keyword>
<dbReference type="GO" id="GO:0005524">
    <property type="term" value="F:ATP binding"/>
    <property type="evidence" value="ECO:0007669"/>
    <property type="project" value="UniProtKB-UniRule"/>
</dbReference>
<dbReference type="EC" id="2.7.1.24" evidence="5 6"/>
<protein>
    <recommendedName>
        <fullName evidence="5 6">Dephospho-CoA kinase</fullName>
        <ecNumber evidence="5 6">2.7.1.24</ecNumber>
    </recommendedName>
    <alternativeName>
        <fullName evidence="5">Dephosphocoenzyme A kinase</fullName>
    </alternativeName>
</protein>
<dbReference type="AlphaFoldDB" id="A0A1I2EFS9"/>
<dbReference type="PROSITE" id="PS51219">
    <property type="entry name" value="DPCK"/>
    <property type="match status" value="1"/>
</dbReference>
<evidence type="ECO:0000256" key="5">
    <source>
        <dbReference type="HAMAP-Rule" id="MF_00376"/>
    </source>
</evidence>
<dbReference type="UniPathway" id="UPA00241">
    <property type="reaction ID" value="UER00356"/>
</dbReference>
<reference evidence="7 8" key="1">
    <citation type="submission" date="2016-10" db="EMBL/GenBank/DDBJ databases">
        <authorList>
            <person name="de Groot N.N."/>
        </authorList>
    </citation>
    <scope>NUCLEOTIDE SEQUENCE [LARGE SCALE GENOMIC DNA]</scope>
    <source>
        <strain>GEY</strain>
        <strain evidence="8">DSM 9560</strain>
    </source>
</reference>
<evidence type="ECO:0000256" key="3">
    <source>
        <dbReference type="ARBA" id="ARBA00022840"/>
    </source>
</evidence>
<dbReference type="Pfam" id="PF01121">
    <property type="entry name" value="CoaE"/>
    <property type="match status" value="1"/>
</dbReference>
<evidence type="ECO:0000256" key="6">
    <source>
        <dbReference type="NCBIfam" id="TIGR00152"/>
    </source>
</evidence>
<evidence type="ECO:0000256" key="1">
    <source>
        <dbReference type="ARBA" id="ARBA00009018"/>
    </source>
</evidence>
<dbReference type="CDD" id="cd02022">
    <property type="entry name" value="DPCK"/>
    <property type="match status" value="1"/>
</dbReference>
<keyword evidence="5 7" id="KW-0418">Kinase</keyword>
<keyword evidence="8" id="KW-1185">Reference proteome</keyword>
<dbReference type="Proteomes" id="UP000199513">
    <property type="component" value="Unassembled WGS sequence"/>
</dbReference>
<organism evidence="7 8">
    <name type="scientific">Thermoflexibacter ruber</name>
    <dbReference type="NCBI Taxonomy" id="1003"/>
    <lineage>
        <taxon>Bacteria</taxon>
        <taxon>Pseudomonadati</taxon>
        <taxon>Bacteroidota</taxon>
        <taxon>Cytophagia</taxon>
        <taxon>Cytophagales</taxon>
        <taxon>Thermoflexibacteraceae</taxon>
        <taxon>Thermoflexibacter</taxon>
    </lineage>
</organism>
<dbReference type="OrthoDB" id="9812943at2"/>
<dbReference type="InterPro" id="IPR027417">
    <property type="entry name" value="P-loop_NTPase"/>
</dbReference>
<dbReference type="RefSeq" id="WP_091542369.1">
    <property type="nucleotide sequence ID" value="NZ_FONY01000010.1"/>
</dbReference>
<dbReference type="EMBL" id="FONY01000010">
    <property type="protein sequence ID" value="SFE91904.1"/>
    <property type="molecule type" value="Genomic_DNA"/>
</dbReference>
<accession>A0A1I2EFS9</accession>
<keyword evidence="2 5" id="KW-0547">Nucleotide-binding</keyword>
<keyword evidence="3 5" id="KW-0067">ATP-binding</keyword>
<dbReference type="NCBIfam" id="TIGR00152">
    <property type="entry name" value="dephospho-CoA kinase"/>
    <property type="match status" value="1"/>
</dbReference>
<comment type="pathway">
    <text evidence="5">Cofactor biosynthesis; coenzyme A biosynthesis; CoA from (R)-pantothenate: step 5/5.</text>
</comment>
<dbReference type="Gene3D" id="3.40.50.300">
    <property type="entry name" value="P-loop containing nucleotide triphosphate hydrolases"/>
    <property type="match status" value="1"/>
</dbReference>
<evidence type="ECO:0000256" key="2">
    <source>
        <dbReference type="ARBA" id="ARBA00022741"/>
    </source>
</evidence>
<dbReference type="PANTHER" id="PTHR10695:SF46">
    <property type="entry name" value="BIFUNCTIONAL COENZYME A SYNTHASE-RELATED"/>
    <property type="match status" value="1"/>
</dbReference>
<feature type="binding site" evidence="5">
    <location>
        <begin position="14"/>
        <end position="19"/>
    </location>
    <ligand>
        <name>ATP</name>
        <dbReference type="ChEBI" id="CHEBI:30616"/>
    </ligand>
</feature>
<dbReference type="STRING" id="1003.SAMN04488541_10107"/>
<dbReference type="GO" id="GO:0015937">
    <property type="term" value="P:coenzyme A biosynthetic process"/>
    <property type="evidence" value="ECO:0007669"/>
    <property type="project" value="UniProtKB-UniRule"/>
</dbReference>
<evidence type="ECO:0000313" key="7">
    <source>
        <dbReference type="EMBL" id="SFE91904.1"/>
    </source>
</evidence>
<dbReference type="PANTHER" id="PTHR10695">
    <property type="entry name" value="DEPHOSPHO-COA KINASE-RELATED"/>
    <property type="match status" value="1"/>
</dbReference>